<dbReference type="InterPro" id="IPR001841">
    <property type="entry name" value="Znf_RING"/>
</dbReference>
<keyword evidence="8" id="KW-0479">Metal-binding</keyword>
<comment type="similarity">
    <text evidence="5">Belongs to the RBR family. Ariadne subfamily.</text>
</comment>
<dbReference type="AlphaFoldDB" id="A0AAV8STK5"/>
<dbReference type="GO" id="GO:0008270">
    <property type="term" value="F:zinc ion binding"/>
    <property type="evidence" value="ECO:0007669"/>
    <property type="project" value="UniProtKB-KW"/>
</dbReference>
<dbReference type="PROSITE" id="PS51873">
    <property type="entry name" value="TRIAD"/>
    <property type="match status" value="1"/>
</dbReference>
<keyword evidence="17" id="KW-1185">Reference proteome</keyword>
<dbReference type="SMART" id="SM00647">
    <property type="entry name" value="IBR"/>
    <property type="match status" value="2"/>
</dbReference>
<dbReference type="InterPro" id="IPR013083">
    <property type="entry name" value="Znf_RING/FYVE/PHD"/>
</dbReference>
<dbReference type="PROSITE" id="PS00518">
    <property type="entry name" value="ZF_RING_1"/>
    <property type="match status" value="1"/>
</dbReference>
<keyword evidence="7" id="KW-0808">Transferase</keyword>
<comment type="cofactor">
    <cofactor evidence="2">
        <name>Zn(2+)</name>
        <dbReference type="ChEBI" id="CHEBI:29105"/>
    </cofactor>
</comment>
<dbReference type="InterPro" id="IPR017907">
    <property type="entry name" value="Znf_RING_CS"/>
</dbReference>
<feature type="domain" description="RING-type" evidence="14">
    <location>
        <begin position="23"/>
        <end position="74"/>
    </location>
</feature>
<dbReference type="Proteomes" id="UP001159364">
    <property type="component" value="Linkage Group LG09"/>
</dbReference>
<keyword evidence="12" id="KW-0862">Zinc</keyword>
<proteinExistence type="inferred from homology"/>
<evidence type="ECO:0000256" key="5">
    <source>
        <dbReference type="ARBA" id="ARBA00005884"/>
    </source>
</evidence>
<evidence type="ECO:0000256" key="11">
    <source>
        <dbReference type="ARBA" id="ARBA00022786"/>
    </source>
</evidence>
<keyword evidence="10 13" id="KW-0863">Zinc-finger</keyword>
<gene>
    <name evidence="16" type="ORF">K2173_019087</name>
</gene>
<evidence type="ECO:0000256" key="4">
    <source>
        <dbReference type="ARBA" id="ARBA00004906"/>
    </source>
</evidence>
<evidence type="ECO:0000313" key="17">
    <source>
        <dbReference type="Proteomes" id="UP001159364"/>
    </source>
</evidence>
<evidence type="ECO:0000256" key="10">
    <source>
        <dbReference type="ARBA" id="ARBA00022771"/>
    </source>
</evidence>
<reference evidence="16 17" key="1">
    <citation type="submission" date="2021-09" db="EMBL/GenBank/DDBJ databases">
        <title>Genomic insights and catalytic innovation underlie evolution of tropane alkaloids biosynthesis.</title>
        <authorList>
            <person name="Wang Y.-J."/>
            <person name="Tian T."/>
            <person name="Huang J.-P."/>
            <person name="Huang S.-X."/>
        </authorList>
    </citation>
    <scope>NUCLEOTIDE SEQUENCE [LARGE SCALE GENOMIC DNA]</scope>
    <source>
        <strain evidence="16">KIB-2018</strain>
        <tissue evidence="16">Leaf</tissue>
    </source>
</reference>
<comment type="function">
    <text evidence="3">Might act as an E3 ubiquitin-protein ligase, or as part of E3 complex, which accepts ubiquitin from specific E2 ubiquitin-conjugating enzymes and then transfers it to substrates.</text>
</comment>
<dbReference type="Gene3D" id="3.30.40.10">
    <property type="entry name" value="Zinc/RING finger domain, C3HC4 (zinc finger)"/>
    <property type="match status" value="1"/>
</dbReference>
<name>A0AAV8STK5_9ROSI</name>
<feature type="domain" description="RING-type" evidence="15">
    <location>
        <begin position="19"/>
        <end position="235"/>
    </location>
</feature>
<dbReference type="InterPro" id="IPR044066">
    <property type="entry name" value="TRIAD_supradom"/>
</dbReference>
<sequence length="237" mass="27098">MGNIFLKPQTSRRQQEKVSNFSCEICYESVPSNKKFKNGGRCMHSFCIDCIGILIKVNIEGSPGSEFTVTIRCPGLNCKHLLDPLSCRPIISTSLFNSWCDRLLHSWVLDQKSCYCPHSDCSALVLNECKKKVKKVRCPSCKREFCFECKCIWHDGFGCDESMVFRSRDIIDTRVLQLVEQNKWTRCPRCGHCIERLEGCKAVKCACGFLLCHECGRRLHWGSCNKRSNACLNMLFA</sequence>
<dbReference type="EMBL" id="JAIWQS010000009">
    <property type="protein sequence ID" value="KAJ8755289.1"/>
    <property type="molecule type" value="Genomic_DNA"/>
</dbReference>
<evidence type="ECO:0000256" key="9">
    <source>
        <dbReference type="ARBA" id="ARBA00022737"/>
    </source>
</evidence>
<dbReference type="InterPro" id="IPR002867">
    <property type="entry name" value="IBR_dom"/>
</dbReference>
<dbReference type="Pfam" id="PF01485">
    <property type="entry name" value="IBR"/>
    <property type="match status" value="1"/>
</dbReference>
<dbReference type="GO" id="GO:0016567">
    <property type="term" value="P:protein ubiquitination"/>
    <property type="evidence" value="ECO:0007669"/>
    <property type="project" value="InterPro"/>
</dbReference>
<evidence type="ECO:0000259" key="14">
    <source>
        <dbReference type="PROSITE" id="PS50089"/>
    </source>
</evidence>
<evidence type="ECO:0000256" key="13">
    <source>
        <dbReference type="PROSITE-ProRule" id="PRU00175"/>
    </source>
</evidence>
<evidence type="ECO:0000256" key="6">
    <source>
        <dbReference type="ARBA" id="ARBA00012251"/>
    </source>
</evidence>
<dbReference type="PANTHER" id="PTHR11685">
    <property type="entry name" value="RBR FAMILY RING FINGER AND IBR DOMAIN-CONTAINING"/>
    <property type="match status" value="1"/>
</dbReference>
<evidence type="ECO:0000256" key="7">
    <source>
        <dbReference type="ARBA" id="ARBA00022679"/>
    </source>
</evidence>
<keyword evidence="9" id="KW-0677">Repeat</keyword>
<dbReference type="GO" id="GO:0061630">
    <property type="term" value="F:ubiquitin protein ligase activity"/>
    <property type="evidence" value="ECO:0007669"/>
    <property type="project" value="UniProtKB-EC"/>
</dbReference>
<comment type="pathway">
    <text evidence="4">Protein modification; protein ubiquitination.</text>
</comment>
<accession>A0AAV8STK5</accession>
<protein>
    <recommendedName>
        <fullName evidence="6">RBR-type E3 ubiquitin transferase</fullName>
        <ecNumber evidence="6">2.3.2.31</ecNumber>
    </recommendedName>
</protein>
<organism evidence="16 17">
    <name type="scientific">Erythroxylum novogranatense</name>
    <dbReference type="NCBI Taxonomy" id="1862640"/>
    <lineage>
        <taxon>Eukaryota</taxon>
        <taxon>Viridiplantae</taxon>
        <taxon>Streptophyta</taxon>
        <taxon>Embryophyta</taxon>
        <taxon>Tracheophyta</taxon>
        <taxon>Spermatophyta</taxon>
        <taxon>Magnoliopsida</taxon>
        <taxon>eudicotyledons</taxon>
        <taxon>Gunneridae</taxon>
        <taxon>Pentapetalae</taxon>
        <taxon>rosids</taxon>
        <taxon>fabids</taxon>
        <taxon>Malpighiales</taxon>
        <taxon>Erythroxylaceae</taxon>
        <taxon>Erythroxylum</taxon>
    </lineage>
</organism>
<comment type="catalytic activity">
    <reaction evidence="1">
        <text>[E2 ubiquitin-conjugating enzyme]-S-ubiquitinyl-L-cysteine + [acceptor protein]-L-lysine = [E2 ubiquitin-conjugating enzyme]-L-cysteine + [acceptor protein]-N(6)-ubiquitinyl-L-lysine.</text>
        <dbReference type="EC" id="2.3.2.31"/>
    </reaction>
</comment>
<comment type="caution">
    <text evidence="16">The sequence shown here is derived from an EMBL/GenBank/DDBJ whole genome shotgun (WGS) entry which is preliminary data.</text>
</comment>
<evidence type="ECO:0000256" key="1">
    <source>
        <dbReference type="ARBA" id="ARBA00001798"/>
    </source>
</evidence>
<evidence type="ECO:0000256" key="8">
    <source>
        <dbReference type="ARBA" id="ARBA00022723"/>
    </source>
</evidence>
<dbReference type="InterPro" id="IPR031127">
    <property type="entry name" value="E3_UB_ligase_RBR"/>
</dbReference>
<evidence type="ECO:0000256" key="2">
    <source>
        <dbReference type="ARBA" id="ARBA00001947"/>
    </source>
</evidence>
<keyword evidence="11" id="KW-0833">Ubl conjugation pathway</keyword>
<evidence type="ECO:0000259" key="15">
    <source>
        <dbReference type="PROSITE" id="PS51873"/>
    </source>
</evidence>
<dbReference type="SUPFAM" id="SSF57850">
    <property type="entry name" value="RING/U-box"/>
    <property type="match status" value="3"/>
</dbReference>
<dbReference type="EC" id="2.3.2.31" evidence="6"/>
<evidence type="ECO:0000256" key="3">
    <source>
        <dbReference type="ARBA" id="ARBA00003976"/>
    </source>
</evidence>
<dbReference type="Gene3D" id="1.20.120.1750">
    <property type="match status" value="1"/>
</dbReference>
<dbReference type="PROSITE" id="PS50089">
    <property type="entry name" value="ZF_RING_2"/>
    <property type="match status" value="1"/>
</dbReference>
<evidence type="ECO:0000256" key="12">
    <source>
        <dbReference type="ARBA" id="ARBA00022833"/>
    </source>
</evidence>
<evidence type="ECO:0000313" key="16">
    <source>
        <dbReference type="EMBL" id="KAJ8755289.1"/>
    </source>
</evidence>